<proteinExistence type="predicted"/>
<evidence type="ECO:0000256" key="1">
    <source>
        <dbReference type="ARBA" id="ARBA00022729"/>
    </source>
</evidence>
<dbReference type="Gene3D" id="2.20.230.10">
    <property type="entry name" value="Resuscitation-promoting factor rpfb"/>
    <property type="match status" value="1"/>
</dbReference>
<dbReference type="Pfam" id="PF03990">
    <property type="entry name" value="DUF348"/>
    <property type="match status" value="2"/>
</dbReference>
<protein>
    <submittedName>
        <fullName evidence="3">G5 domain-containing protein</fullName>
    </submittedName>
</protein>
<accession>A0AAU7DY20</accession>
<evidence type="ECO:0000313" key="3">
    <source>
        <dbReference type="EMBL" id="XBH21853.1"/>
    </source>
</evidence>
<dbReference type="InterPro" id="IPR007137">
    <property type="entry name" value="DUF348"/>
</dbReference>
<sequence>MGRGLPKSVTSWVARGTILAALVATTVTYTSMQKTLVIDHNGQLSQVQVFGSTVAEALTAGNVELSDDDEVFPAGTEPIGNGDVITVRKATTGATASRSDDFGREAIESLAIKEITVAIDGAEVRTVTSAATVRDVLIEAGVILQEGDTLSAALDDEVTSGMRIGVGRASSDALTVTETVAFKTVEEEDDSLYEGERKVTQEGKAGETITTFQITLVDGAETERTVLAYAVLTEPKDEIVAIGTKEKPKVPSNVDMSTDETPVAAGDIATPAQAKAIAKDMVAAKGWDDSQYTCLVSLWTRESGWRVTAGNKSSGAYGIPQSLPGSKMASAGPNWRTDAATQITWGLNYIQNRYKTPCGAWDHFLRKNWY</sequence>
<organism evidence="3">
    <name type="scientific">Jonesiaceae bacterium BS-20</name>
    <dbReference type="NCBI Taxonomy" id="3120821"/>
    <lineage>
        <taxon>Bacteria</taxon>
        <taxon>Bacillati</taxon>
        <taxon>Actinomycetota</taxon>
        <taxon>Actinomycetes</taxon>
        <taxon>Micrococcales</taxon>
        <taxon>Jonesiaceae</taxon>
    </lineage>
</organism>
<dbReference type="Pfam" id="PF07501">
    <property type="entry name" value="G5"/>
    <property type="match status" value="1"/>
</dbReference>
<dbReference type="PROSITE" id="PS51109">
    <property type="entry name" value="G5"/>
    <property type="match status" value="1"/>
</dbReference>
<dbReference type="InterPro" id="IPR011098">
    <property type="entry name" value="G5_dom"/>
</dbReference>
<feature type="domain" description="G5" evidence="2">
    <location>
        <begin position="166"/>
        <end position="246"/>
    </location>
</feature>
<keyword evidence="1" id="KW-0732">Signal</keyword>
<dbReference type="SMART" id="SM01208">
    <property type="entry name" value="G5"/>
    <property type="match status" value="1"/>
</dbReference>
<gene>
    <name evidence="3" type="ORF">V5R04_01090</name>
</gene>
<dbReference type="AlphaFoldDB" id="A0AAU7DY20"/>
<reference evidence="3" key="1">
    <citation type="submission" date="2024-02" db="EMBL/GenBank/DDBJ databases">
        <title>Tomenella chthoni gen. nov. sp. nov., a member of the family Jonesiaceae isolated from bat guano.</title>
        <authorList>
            <person name="Miller S.L."/>
            <person name="King J."/>
            <person name="Sankaranarayanan K."/>
            <person name="Lawson P.A."/>
        </authorList>
    </citation>
    <scope>NUCLEOTIDE SEQUENCE</scope>
    <source>
        <strain evidence="3">BS-20</strain>
    </source>
</reference>
<dbReference type="SUPFAM" id="SSF53955">
    <property type="entry name" value="Lysozyme-like"/>
    <property type="match status" value="1"/>
</dbReference>
<evidence type="ECO:0000259" key="2">
    <source>
        <dbReference type="PROSITE" id="PS51109"/>
    </source>
</evidence>
<name>A0AAU7DY20_9MICO</name>
<dbReference type="InterPro" id="IPR023346">
    <property type="entry name" value="Lysozyme-like_dom_sf"/>
</dbReference>
<dbReference type="EMBL" id="CP146203">
    <property type="protein sequence ID" value="XBH21853.1"/>
    <property type="molecule type" value="Genomic_DNA"/>
</dbReference>